<evidence type="ECO:0000256" key="1">
    <source>
        <dbReference type="ARBA" id="ARBA00004613"/>
    </source>
</evidence>
<evidence type="ECO:0000313" key="3">
    <source>
        <dbReference type="EMBL" id="MDK3019314.1"/>
    </source>
</evidence>
<dbReference type="Gene3D" id="3.30.1500.10">
    <property type="entry name" value="Haem-binding HasA"/>
    <property type="match status" value="1"/>
</dbReference>
<dbReference type="PANTHER" id="PTHR38340:SF1">
    <property type="entry name" value="S-LAYER PROTEIN"/>
    <property type="match status" value="1"/>
</dbReference>
<dbReference type="Gene3D" id="2.150.10.10">
    <property type="entry name" value="Serralysin-like metalloprotease, C-terminal"/>
    <property type="match status" value="2"/>
</dbReference>
<dbReference type="PROSITE" id="PS00330">
    <property type="entry name" value="HEMOLYSIN_CALCIUM"/>
    <property type="match status" value="3"/>
</dbReference>
<gene>
    <name evidence="3" type="ORF">QO033_16660</name>
</gene>
<organism evidence="3 4">
    <name type="scientific">Pseudodonghicola flavimaris</name>
    <dbReference type="NCBI Taxonomy" id="3050036"/>
    <lineage>
        <taxon>Bacteria</taxon>
        <taxon>Pseudomonadati</taxon>
        <taxon>Pseudomonadota</taxon>
        <taxon>Alphaproteobacteria</taxon>
        <taxon>Rhodobacterales</taxon>
        <taxon>Paracoccaceae</taxon>
        <taxon>Pseudodonghicola</taxon>
    </lineage>
</organism>
<keyword evidence="2" id="KW-0964">Secreted</keyword>
<comment type="caution">
    <text evidence="3">The sequence shown here is derived from an EMBL/GenBank/DDBJ whole genome shotgun (WGS) entry which is preliminary data.</text>
</comment>
<dbReference type="Proteomes" id="UP001243757">
    <property type="component" value="Unassembled WGS sequence"/>
</dbReference>
<dbReference type="Pfam" id="PF00353">
    <property type="entry name" value="HemolysinCabind"/>
    <property type="match status" value="2"/>
</dbReference>
<dbReference type="PANTHER" id="PTHR38340">
    <property type="entry name" value="S-LAYER PROTEIN"/>
    <property type="match status" value="1"/>
</dbReference>
<comment type="subcellular location">
    <subcellularLocation>
        <location evidence="1">Secreted</location>
    </subcellularLocation>
</comment>
<dbReference type="InterPro" id="IPR018511">
    <property type="entry name" value="Hemolysin-typ_Ca-bd_CS"/>
</dbReference>
<dbReference type="RefSeq" id="WP_284482109.1">
    <property type="nucleotide sequence ID" value="NZ_JASNJD010000013.1"/>
</dbReference>
<name>A0ABT7F3X4_9RHOB</name>
<accession>A0ABT7F3X4</accession>
<keyword evidence="4" id="KW-1185">Reference proteome</keyword>
<dbReference type="InterPro" id="IPR036912">
    <property type="entry name" value="HasA_haem-bd_sf"/>
</dbReference>
<dbReference type="PRINTS" id="PR00313">
    <property type="entry name" value="CABNDNGRPT"/>
</dbReference>
<reference evidence="3 4" key="1">
    <citation type="submission" date="2023-05" db="EMBL/GenBank/DDBJ databases">
        <title>Pseudodonghicola sp. nov.</title>
        <authorList>
            <person name="Huang J."/>
        </authorList>
    </citation>
    <scope>NUCLEOTIDE SEQUENCE [LARGE SCALE GENOMIC DNA]</scope>
    <source>
        <strain evidence="3 4">IC7</strain>
    </source>
</reference>
<dbReference type="InterPro" id="IPR001343">
    <property type="entry name" value="Hemolysn_Ca-bd"/>
</dbReference>
<proteinExistence type="predicted"/>
<protein>
    <submittedName>
        <fullName evidence="3">Calcium-binding protein</fullName>
    </submittedName>
</protein>
<evidence type="ECO:0000313" key="4">
    <source>
        <dbReference type="Proteomes" id="UP001243757"/>
    </source>
</evidence>
<dbReference type="SUPFAM" id="SSF51120">
    <property type="entry name" value="beta-Roll"/>
    <property type="match status" value="2"/>
</dbReference>
<dbReference type="InterPro" id="IPR050557">
    <property type="entry name" value="RTX_toxin/Mannuronan_C5-epim"/>
</dbReference>
<dbReference type="EMBL" id="JASNJD010000013">
    <property type="protein sequence ID" value="MDK3019314.1"/>
    <property type="molecule type" value="Genomic_DNA"/>
</dbReference>
<sequence>MVQTLTIDASALSGGFNSRTYISDYFAALGASGSKDFYGGEPDSAFGGTYYMNGSQIVFSYEDGAGDAVAATVIAGGDGLAYDFIHHGSSYGHGITGELDALTFGDWVEGVTGGTQGIGEDGQVTGLDTGLVIEGLGLSAEPGAGNTESNLVYTLYTALGELDADTLTDLFAGYALDMTGTVGNDRLFGGDYDDTLTGLAGNDVIRGFAGEDLILGGRGDDRLMGGKGADTLYGGAGDDELNGGAGRDMLIGGTGDDVLIGAKGVDTLTGGAGEDTFVISAVSKKDIITDFTLDEDVIDVSALDVSSVDDFTLRDTDHSVVLVADGVKIELLDFTADQINDDMFLF</sequence>
<evidence type="ECO:0000256" key="2">
    <source>
        <dbReference type="ARBA" id="ARBA00022525"/>
    </source>
</evidence>
<dbReference type="InterPro" id="IPR011049">
    <property type="entry name" value="Serralysin-like_metalloprot_C"/>
</dbReference>